<dbReference type="AlphaFoldDB" id="A0A8J2JKF9"/>
<organism evidence="4 5">
    <name type="scientific">Allacma fusca</name>
    <dbReference type="NCBI Taxonomy" id="39272"/>
    <lineage>
        <taxon>Eukaryota</taxon>
        <taxon>Metazoa</taxon>
        <taxon>Ecdysozoa</taxon>
        <taxon>Arthropoda</taxon>
        <taxon>Hexapoda</taxon>
        <taxon>Collembola</taxon>
        <taxon>Symphypleona</taxon>
        <taxon>Sminthuridae</taxon>
        <taxon>Allacma</taxon>
    </lineage>
</organism>
<dbReference type="GO" id="GO:0005886">
    <property type="term" value="C:plasma membrane"/>
    <property type="evidence" value="ECO:0007669"/>
    <property type="project" value="TreeGrafter"/>
</dbReference>
<feature type="non-terminal residue" evidence="4">
    <location>
        <position position="1"/>
    </location>
</feature>
<protein>
    <recommendedName>
        <fullName evidence="3">CUB domain-containing protein</fullName>
    </recommendedName>
</protein>
<keyword evidence="1" id="KW-1015">Disulfide bond</keyword>
<dbReference type="EMBL" id="CAJVCH010071837">
    <property type="protein sequence ID" value="CAG7720592.1"/>
    <property type="molecule type" value="Genomic_DNA"/>
</dbReference>
<dbReference type="PANTHER" id="PTHR47537:SF3">
    <property type="entry name" value="CUB DOMAIN-CONTAINING PROTEIN"/>
    <property type="match status" value="1"/>
</dbReference>
<dbReference type="OrthoDB" id="10063988at2759"/>
<evidence type="ECO:0000313" key="4">
    <source>
        <dbReference type="EMBL" id="CAG7720592.1"/>
    </source>
</evidence>
<accession>A0A8J2JKF9</accession>
<dbReference type="Pfam" id="PF00431">
    <property type="entry name" value="CUB"/>
    <property type="match status" value="1"/>
</dbReference>
<keyword evidence="5" id="KW-1185">Reference proteome</keyword>
<dbReference type="SMART" id="SM00042">
    <property type="entry name" value="CUB"/>
    <property type="match status" value="1"/>
</dbReference>
<feature type="domain" description="CUB" evidence="3">
    <location>
        <begin position="88"/>
        <end position="210"/>
    </location>
</feature>
<comment type="caution">
    <text evidence="2">Lacks conserved residue(s) required for the propagation of feature annotation.</text>
</comment>
<sequence>CTGGLLQFSEGDNGISVSSQAIQLCAANSRFSPPVVLFGDQGVATLMLRVDTKTSRSQVAAYVSFSSADDPQVGDPSTGGRLRSHSVCDWSYESCWSHECVLASPGYPGLFPPNRRCRYFISTNSTKARIRLHFQSISLPQTPMCGSHHISIWRRNFTSTSALGRPLKTICHGSEETIELDGGQVLVEFRSGNTLAPYIHNGFRATVEFMGGLQREPLIPSTLAPPLHLFPVNVTTSLLTNEGDSMGEPLGYPRASYEVGNLDSISCGHVFNGDTTRGNVFRLLIPRGLTPSGRAGSLGLRAFGPFDPEPKHVSPTFSRCQLEFRGKSADVVQLAVFNYRLRGSNCSTVIQVYDMEEDPANYTDRLLGKLCGPSGNEVKRFTSSHSKMALVALVFPQLDEVGTEFLEGAFRFHDGQLFSALYCHCS</sequence>
<gene>
    <name evidence="4" type="ORF">AFUS01_LOCUS9862</name>
</gene>
<dbReference type="InterPro" id="IPR000859">
    <property type="entry name" value="CUB_dom"/>
</dbReference>
<dbReference type="PANTHER" id="PTHR47537">
    <property type="entry name" value="CUBILIN"/>
    <property type="match status" value="1"/>
</dbReference>
<dbReference type="Proteomes" id="UP000708208">
    <property type="component" value="Unassembled WGS sequence"/>
</dbReference>
<dbReference type="PROSITE" id="PS01180">
    <property type="entry name" value="CUB"/>
    <property type="match status" value="1"/>
</dbReference>
<dbReference type="InterPro" id="IPR053207">
    <property type="entry name" value="Non-NMDA_GluR_Accessory"/>
</dbReference>
<evidence type="ECO:0000259" key="3">
    <source>
        <dbReference type="PROSITE" id="PS01180"/>
    </source>
</evidence>
<reference evidence="4" key="1">
    <citation type="submission" date="2021-06" db="EMBL/GenBank/DDBJ databases">
        <authorList>
            <person name="Hodson N. C."/>
            <person name="Mongue J. A."/>
            <person name="Jaron S. K."/>
        </authorList>
    </citation>
    <scope>NUCLEOTIDE SEQUENCE</scope>
</reference>
<name>A0A8J2JKF9_9HEXA</name>
<evidence type="ECO:0000256" key="2">
    <source>
        <dbReference type="PROSITE-ProRule" id="PRU00059"/>
    </source>
</evidence>
<dbReference type="CDD" id="cd00041">
    <property type="entry name" value="CUB"/>
    <property type="match status" value="1"/>
</dbReference>
<evidence type="ECO:0000313" key="5">
    <source>
        <dbReference type="Proteomes" id="UP000708208"/>
    </source>
</evidence>
<comment type="caution">
    <text evidence="4">The sequence shown here is derived from an EMBL/GenBank/DDBJ whole genome shotgun (WGS) entry which is preliminary data.</text>
</comment>
<proteinExistence type="predicted"/>
<evidence type="ECO:0000256" key="1">
    <source>
        <dbReference type="ARBA" id="ARBA00023157"/>
    </source>
</evidence>